<dbReference type="PRINTS" id="PR00120">
    <property type="entry name" value="HATPASE"/>
</dbReference>
<evidence type="ECO:0000256" key="2">
    <source>
        <dbReference type="ARBA" id="ARBA00004429"/>
    </source>
</evidence>
<name>A0A1F5AFA6_9BACT</name>
<dbReference type="Proteomes" id="UP000177701">
    <property type="component" value="Unassembled WGS sequence"/>
</dbReference>
<evidence type="ECO:0000256" key="4">
    <source>
        <dbReference type="ARBA" id="ARBA00012786"/>
    </source>
</evidence>
<dbReference type="GO" id="GO:0015444">
    <property type="term" value="F:P-type magnesium transporter activity"/>
    <property type="evidence" value="ECO:0007669"/>
    <property type="project" value="UniProtKB-EC"/>
</dbReference>
<evidence type="ECO:0000256" key="9">
    <source>
        <dbReference type="ARBA" id="ARBA00022692"/>
    </source>
</evidence>
<keyword evidence="14 18" id="KW-1133">Transmembrane helix</keyword>
<dbReference type="PROSITE" id="PS00154">
    <property type="entry name" value="ATPASE_E1_E2"/>
    <property type="match status" value="1"/>
</dbReference>
<accession>A0A1F5AFA6</accession>
<evidence type="ECO:0000256" key="1">
    <source>
        <dbReference type="ARBA" id="ARBA00003954"/>
    </source>
</evidence>
<comment type="caution">
    <text evidence="20">The sequence shown here is derived from an EMBL/GenBank/DDBJ whole genome shotgun (WGS) entry which is preliminary data.</text>
</comment>
<dbReference type="Pfam" id="PF13246">
    <property type="entry name" value="Cation_ATPase"/>
    <property type="match status" value="1"/>
</dbReference>
<proteinExistence type="inferred from homology"/>
<dbReference type="Gene3D" id="3.40.50.1000">
    <property type="entry name" value="HAD superfamily/HAD-like"/>
    <property type="match status" value="1"/>
</dbReference>
<feature type="transmembrane region" description="Helical" evidence="18">
    <location>
        <begin position="275"/>
        <end position="300"/>
    </location>
</feature>
<feature type="transmembrane region" description="Helical" evidence="18">
    <location>
        <begin position="732"/>
        <end position="755"/>
    </location>
</feature>
<keyword evidence="15 18" id="KW-0472">Membrane</keyword>
<keyword evidence="6" id="KW-1003">Cell membrane</keyword>
<dbReference type="FunFam" id="2.70.150.10:FF:000160">
    <property type="entry name" value="Sarcoplasmic/endoplasmic reticulum calcium ATPase 1"/>
    <property type="match status" value="1"/>
</dbReference>
<dbReference type="EC" id="7.2.2.14" evidence="4"/>
<dbReference type="NCBIfam" id="TIGR01494">
    <property type="entry name" value="ATPase_P-type"/>
    <property type="match status" value="3"/>
</dbReference>
<dbReference type="InterPro" id="IPR001757">
    <property type="entry name" value="P_typ_ATPase"/>
</dbReference>
<evidence type="ECO:0000256" key="5">
    <source>
        <dbReference type="ARBA" id="ARBA00013555"/>
    </source>
</evidence>
<keyword evidence="13" id="KW-1278">Translocase</keyword>
<sequence>MTNNGNKKSLFWTSSIQKVFDLLDSSEEGITYQEARARLQKYGFNEIVVKGRRSGLDIFISQFKNSLVLVLIAASIISYFLHDRIDAIVISSIVMLNAILGFFQEHQAEKALRALKKYLTQKANVLREKKIKEIDIKEIVPGDIVYLGIGDIIPADIRLIKSEEMTTDESSLTGESLPVSKSNEPIEQSYYLPQELNNIAFMGTSVANGSGYGIVIATGKDTFFGKTASYLKKASVEGDFQKNIRIFSNFLLKVIIVMTAFIFIANALLEKGIFISLLFALALAVGLTPEVLPIIMTITLSRGALKMAKQKVVIKNLASVEDFGNIDTLCCDKTGTLTEGEISLSDYVLMNGERNERLILYGLLCNSARGEKGNKIFGNPMDKAIWQSKVSEKFEDSLKEYEIIKKNEFNFEKRRISVVVRNDSRTMVIAKGAIESILTASNSVLINGKITGLTSELTSTILSKVSDYENDGYRILAVATREIDSLTEGKSNIEKDLNLEGFLLFLDKAKETVKASLRILQGLKVEIKVISGDSPVITRKICNDVGLIIQGNKVITGDDLVSLNENEFKECCHKFNIFARVTPEQKYKIVASLRKEGHIVGFLGDGINDAPALKAADVGISVDSASDIAKEAADIILLQKSLRVLSHGIMEGRRTFANITKYILNTISANFGNMITVASSSLFLKFIPLLPSQILLNNLFSDLPLLTISTDNVDREFLRKPRRWNIKLISRFMIYFGIISTFFDLALVLPLIFIIKVEPQVFRTAWFLESILSEIIVTFSIRTRVSFFKSMPSKLLLVTSAFTCLIVVMLINTRFGNRFFEFVRMPLSLVIFIFLILVAYFITVEIAKRYFFKRFET</sequence>
<dbReference type="InterPro" id="IPR036412">
    <property type="entry name" value="HAD-like_sf"/>
</dbReference>
<protein>
    <recommendedName>
        <fullName evidence="5">Magnesium-transporting ATPase, P-type 1</fullName>
        <ecNumber evidence="4">7.2.2.14</ecNumber>
    </recommendedName>
    <alternativeName>
        <fullName evidence="16">Mg(2+) transport ATPase, P-type 1</fullName>
    </alternativeName>
</protein>
<evidence type="ECO:0000256" key="13">
    <source>
        <dbReference type="ARBA" id="ARBA00022967"/>
    </source>
</evidence>
<feature type="transmembrane region" description="Helical" evidence="18">
    <location>
        <begin position="795"/>
        <end position="815"/>
    </location>
</feature>
<dbReference type="Gene3D" id="3.40.1110.10">
    <property type="entry name" value="Calcium-transporting ATPase, cytoplasmic domain N"/>
    <property type="match status" value="1"/>
</dbReference>
<keyword evidence="9 18" id="KW-0812">Transmembrane</keyword>
<dbReference type="InterPro" id="IPR008250">
    <property type="entry name" value="ATPase_P-typ_transduc_dom_A_sf"/>
</dbReference>
<evidence type="ECO:0000256" key="14">
    <source>
        <dbReference type="ARBA" id="ARBA00022989"/>
    </source>
</evidence>
<evidence type="ECO:0000313" key="20">
    <source>
        <dbReference type="EMBL" id="OGD17179.1"/>
    </source>
</evidence>
<dbReference type="SUPFAM" id="SSF81653">
    <property type="entry name" value="Calcium ATPase, transduction domain A"/>
    <property type="match status" value="1"/>
</dbReference>
<dbReference type="Gene3D" id="2.70.150.10">
    <property type="entry name" value="Calcium-transporting ATPase, cytoplasmic transduction domain A"/>
    <property type="match status" value="1"/>
</dbReference>
<evidence type="ECO:0000256" key="17">
    <source>
        <dbReference type="ARBA" id="ARBA00047295"/>
    </source>
</evidence>
<dbReference type="InterPro" id="IPR023214">
    <property type="entry name" value="HAD_sf"/>
</dbReference>
<dbReference type="InterPro" id="IPR006068">
    <property type="entry name" value="ATPase_P-typ_cation-transptr_C"/>
</dbReference>
<evidence type="ECO:0000256" key="11">
    <source>
        <dbReference type="ARBA" id="ARBA00022840"/>
    </source>
</evidence>
<dbReference type="Gene3D" id="1.20.1110.10">
    <property type="entry name" value="Calcium-transporting ATPase, transmembrane domain"/>
    <property type="match status" value="1"/>
</dbReference>
<dbReference type="SFLD" id="SFLDF00027">
    <property type="entry name" value="p-type_atpase"/>
    <property type="match status" value="1"/>
</dbReference>
<dbReference type="InterPro" id="IPR004014">
    <property type="entry name" value="ATPase_P-typ_cation-transptr_N"/>
</dbReference>
<dbReference type="InterPro" id="IPR023299">
    <property type="entry name" value="ATPase_P-typ_cyto_dom_N"/>
</dbReference>
<evidence type="ECO:0000313" key="21">
    <source>
        <dbReference type="Proteomes" id="UP000177701"/>
    </source>
</evidence>
<dbReference type="InterPro" id="IPR044492">
    <property type="entry name" value="P_typ_ATPase_HD_dom"/>
</dbReference>
<dbReference type="PRINTS" id="PR00119">
    <property type="entry name" value="CATATPASE"/>
</dbReference>
<dbReference type="STRING" id="1797291.A2V47_03560"/>
<reference evidence="20 21" key="1">
    <citation type="journal article" date="2016" name="Nat. Commun.">
        <title>Thousands of microbial genomes shed light on interconnected biogeochemical processes in an aquifer system.</title>
        <authorList>
            <person name="Anantharaman K."/>
            <person name="Brown C.T."/>
            <person name="Hug L.A."/>
            <person name="Sharon I."/>
            <person name="Castelle C.J."/>
            <person name="Probst A.J."/>
            <person name="Thomas B.C."/>
            <person name="Singh A."/>
            <person name="Wilkins M.J."/>
            <person name="Karaoz U."/>
            <person name="Brodie E.L."/>
            <person name="Williams K.H."/>
            <person name="Hubbard S.S."/>
            <person name="Banfield J.F."/>
        </authorList>
    </citation>
    <scope>NUCLEOTIDE SEQUENCE [LARGE SCALE GENOMIC DNA]</scope>
</reference>
<dbReference type="Pfam" id="PF00689">
    <property type="entry name" value="Cation_ATPase_C"/>
    <property type="match status" value="1"/>
</dbReference>
<comment type="catalytic activity">
    <reaction evidence="17">
        <text>Mg(2+)(out) + ATP + H2O = Mg(2+)(in) + ADP + phosphate + H(+)</text>
        <dbReference type="Rhea" id="RHEA:10260"/>
        <dbReference type="ChEBI" id="CHEBI:15377"/>
        <dbReference type="ChEBI" id="CHEBI:15378"/>
        <dbReference type="ChEBI" id="CHEBI:18420"/>
        <dbReference type="ChEBI" id="CHEBI:30616"/>
        <dbReference type="ChEBI" id="CHEBI:43474"/>
        <dbReference type="ChEBI" id="CHEBI:456216"/>
        <dbReference type="EC" id="7.2.2.14"/>
    </reaction>
</comment>
<dbReference type="EMBL" id="MEYH01000015">
    <property type="protein sequence ID" value="OGD17179.1"/>
    <property type="molecule type" value="Genomic_DNA"/>
</dbReference>
<evidence type="ECO:0000259" key="19">
    <source>
        <dbReference type="SMART" id="SM00831"/>
    </source>
</evidence>
<evidence type="ECO:0000256" key="7">
    <source>
        <dbReference type="ARBA" id="ARBA00022519"/>
    </source>
</evidence>
<dbReference type="GO" id="GO:0005524">
    <property type="term" value="F:ATP binding"/>
    <property type="evidence" value="ECO:0007669"/>
    <property type="project" value="UniProtKB-KW"/>
</dbReference>
<evidence type="ECO:0000256" key="12">
    <source>
        <dbReference type="ARBA" id="ARBA00022842"/>
    </source>
</evidence>
<organism evidence="20 21">
    <name type="scientific">Candidatus Sediminicultor quintus</name>
    <dbReference type="NCBI Taxonomy" id="1797291"/>
    <lineage>
        <taxon>Bacteria</taxon>
        <taxon>Pseudomonadati</taxon>
        <taxon>Atribacterota</taxon>
        <taxon>Candidatus Phoenicimicrobiia</taxon>
        <taxon>Candidatus Pheonicimicrobiales</taxon>
        <taxon>Candidatus Phoenicimicrobiaceae</taxon>
        <taxon>Candidatus Sediminicultor</taxon>
    </lineage>
</organism>
<feature type="transmembrane region" description="Helical" evidence="18">
    <location>
        <begin position="87"/>
        <end position="103"/>
    </location>
</feature>
<dbReference type="SFLD" id="SFLDG00002">
    <property type="entry name" value="C1.7:_P-type_atpase_like"/>
    <property type="match status" value="1"/>
</dbReference>
<comment type="function">
    <text evidence="1">Mediates magnesium influx to the cytosol.</text>
</comment>
<feature type="transmembrane region" description="Helical" evidence="18">
    <location>
        <begin position="63"/>
        <end position="81"/>
    </location>
</feature>
<dbReference type="SFLD" id="SFLDS00003">
    <property type="entry name" value="Haloacid_Dehalogenase"/>
    <property type="match status" value="1"/>
</dbReference>
<dbReference type="NCBIfam" id="TIGR01524">
    <property type="entry name" value="ATPase-IIIB_Mg"/>
    <property type="match status" value="1"/>
</dbReference>
<keyword evidence="11" id="KW-0067">ATP-binding</keyword>
<comment type="similarity">
    <text evidence="3">Belongs to the cation transport ATPase (P-type) (TC 3.A.3) family. Type IIIB subfamily.</text>
</comment>
<dbReference type="PANTHER" id="PTHR42861">
    <property type="entry name" value="CALCIUM-TRANSPORTING ATPASE"/>
    <property type="match status" value="1"/>
</dbReference>
<evidence type="ECO:0000256" key="6">
    <source>
        <dbReference type="ARBA" id="ARBA00022475"/>
    </source>
</evidence>
<evidence type="ECO:0000256" key="18">
    <source>
        <dbReference type="SAM" id="Phobius"/>
    </source>
</evidence>
<evidence type="ECO:0000256" key="16">
    <source>
        <dbReference type="ARBA" id="ARBA00029806"/>
    </source>
</evidence>
<feature type="transmembrane region" description="Helical" evidence="18">
    <location>
        <begin position="827"/>
        <end position="847"/>
    </location>
</feature>
<dbReference type="SUPFAM" id="SSF81665">
    <property type="entry name" value="Calcium ATPase, transmembrane domain M"/>
    <property type="match status" value="1"/>
</dbReference>
<evidence type="ECO:0000256" key="8">
    <source>
        <dbReference type="ARBA" id="ARBA00022553"/>
    </source>
</evidence>
<evidence type="ECO:0000256" key="15">
    <source>
        <dbReference type="ARBA" id="ARBA00023136"/>
    </source>
</evidence>
<dbReference type="AlphaFoldDB" id="A0A1F5AFA6"/>
<dbReference type="SUPFAM" id="SSF56784">
    <property type="entry name" value="HAD-like"/>
    <property type="match status" value="1"/>
</dbReference>
<dbReference type="InterPro" id="IPR023298">
    <property type="entry name" value="ATPase_P-typ_TM_dom_sf"/>
</dbReference>
<evidence type="ECO:0000256" key="3">
    <source>
        <dbReference type="ARBA" id="ARBA00008746"/>
    </source>
</evidence>
<dbReference type="InterPro" id="IPR059000">
    <property type="entry name" value="ATPase_P-type_domA"/>
</dbReference>
<dbReference type="GO" id="GO:0005886">
    <property type="term" value="C:plasma membrane"/>
    <property type="evidence" value="ECO:0007669"/>
    <property type="project" value="UniProtKB-SubCell"/>
</dbReference>
<keyword evidence="12" id="KW-0460">Magnesium</keyword>
<keyword evidence="8" id="KW-0597">Phosphoprotein</keyword>
<comment type="subcellular location">
    <subcellularLocation>
        <location evidence="2">Cell inner membrane</location>
        <topology evidence="2">Multi-pass membrane protein</topology>
    </subcellularLocation>
</comment>
<dbReference type="InterPro" id="IPR006415">
    <property type="entry name" value="P-type_ATPase_IIIB"/>
</dbReference>
<dbReference type="GO" id="GO:0016887">
    <property type="term" value="F:ATP hydrolysis activity"/>
    <property type="evidence" value="ECO:0007669"/>
    <property type="project" value="InterPro"/>
</dbReference>
<dbReference type="SMART" id="SM00831">
    <property type="entry name" value="Cation_ATPase_N"/>
    <property type="match status" value="1"/>
</dbReference>
<feature type="transmembrane region" description="Helical" evidence="18">
    <location>
        <begin position="250"/>
        <end position="269"/>
    </location>
</feature>
<feature type="domain" description="Cation-transporting P-type ATPase N-terminal" evidence="19">
    <location>
        <begin position="10"/>
        <end position="83"/>
    </location>
</feature>
<keyword evidence="7" id="KW-0997">Cell inner membrane</keyword>
<gene>
    <name evidence="20" type="ORF">A2V47_03560</name>
</gene>
<dbReference type="InterPro" id="IPR018303">
    <property type="entry name" value="ATPase_P-typ_P_site"/>
</dbReference>
<dbReference type="Pfam" id="PF00690">
    <property type="entry name" value="Cation_ATPase_N"/>
    <property type="match status" value="1"/>
</dbReference>
<dbReference type="Pfam" id="PF00122">
    <property type="entry name" value="E1-E2_ATPase"/>
    <property type="match status" value="1"/>
</dbReference>
<keyword evidence="10" id="KW-0547">Nucleotide-binding</keyword>
<evidence type="ECO:0000256" key="10">
    <source>
        <dbReference type="ARBA" id="ARBA00022741"/>
    </source>
</evidence>
<feature type="transmembrane region" description="Helical" evidence="18">
    <location>
        <begin position="761"/>
        <end position="783"/>
    </location>
</feature>